<evidence type="ECO:0000256" key="1">
    <source>
        <dbReference type="SAM" id="MobiDB-lite"/>
    </source>
</evidence>
<evidence type="ECO:0000313" key="3">
    <source>
        <dbReference type="Proteomes" id="UP001476282"/>
    </source>
</evidence>
<feature type="compositionally biased region" description="Low complexity" evidence="1">
    <location>
        <begin position="186"/>
        <end position="199"/>
    </location>
</feature>
<dbReference type="EMBL" id="BAABRI010000016">
    <property type="protein sequence ID" value="GAA5483663.1"/>
    <property type="molecule type" value="Genomic_DNA"/>
</dbReference>
<sequence length="224" mass="23685">MARTRPAPSRAKPFACKPHKEPNPRDSLTTSRARLSEGARPYHSVSSAYSVVKFRLFRPFRCSSSRPTPAAGPTAFPLPTPDNGPRTTDSGVGIPRRGLSGGSRRLGRGGLGTSAASGTPLLSTTDQGLALAALTPCQFGFAWVEGRYRSRRIRTTDHHPPSTPRSSTSRCSSPPASKGAGGFFCPNPRAAAAGRRTGAPPRPYRAWSRSRRPMTGPGPSAPGP</sequence>
<feature type="region of interest" description="Disordered" evidence="1">
    <location>
        <begin position="1"/>
        <end position="41"/>
    </location>
</feature>
<keyword evidence="3" id="KW-1185">Reference proteome</keyword>
<feature type="region of interest" description="Disordered" evidence="1">
    <location>
        <begin position="63"/>
        <end position="120"/>
    </location>
</feature>
<protein>
    <submittedName>
        <fullName evidence="2">Uncharacterized protein</fullName>
    </submittedName>
</protein>
<accession>A0ABP9UUZ0</accession>
<organism evidence="2 3">
    <name type="scientific">Haloferula sargassicola</name>
    <dbReference type="NCBI Taxonomy" id="490096"/>
    <lineage>
        <taxon>Bacteria</taxon>
        <taxon>Pseudomonadati</taxon>
        <taxon>Verrucomicrobiota</taxon>
        <taxon>Verrucomicrobiia</taxon>
        <taxon>Verrucomicrobiales</taxon>
        <taxon>Verrucomicrobiaceae</taxon>
        <taxon>Haloferula</taxon>
    </lineage>
</organism>
<name>A0ABP9UUZ0_9BACT</name>
<feature type="compositionally biased region" description="Low complexity" evidence="1">
    <location>
        <begin position="164"/>
        <end position="177"/>
    </location>
</feature>
<feature type="region of interest" description="Disordered" evidence="1">
    <location>
        <begin position="153"/>
        <end position="224"/>
    </location>
</feature>
<proteinExistence type="predicted"/>
<evidence type="ECO:0000313" key="2">
    <source>
        <dbReference type="EMBL" id="GAA5483663.1"/>
    </source>
</evidence>
<dbReference type="Proteomes" id="UP001476282">
    <property type="component" value="Unassembled WGS sequence"/>
</dbReference>
<reference evidence="2 3" key="1">
    <citation type="submission" date="2024-02" db="EMBL/GenBank/DDBJ databases">
        <title>Haloferula sargassicola NBRC 104335.</title>
        <authorList>
            <person name="Ichikawa N."/>
            <person name="Katano-Makiyama Y."/>
            <person name="Hidaka K."/>
        </authorList>
    </citation>
    <scope>NUCLEOTIDE SEQUENCE [LARGE SCALE GENOMIC DNA]</scope>
    <source>
        <strain evidence="2 3">NBRC 104335</strain>
    </source>
</reference>
<gene>
    <name evidence="2" type="ORF">Hsar01_02897</name>
</gene>
<comment type="caution">
    <text evidence="2">The sequence shown here is derived from an EMBL/GenBank/DDBJ whole genome shotgun (WGS) entry which is preliminary data.</text>
</comment>